<evidence type="ECO:0000313" key="9">
    <source>
        <dbReference type="Proteomes" id="UP001589890"/>
    </source>
</evidence>
<dbReference type="Gene3D" id="3.40.50.200">
    <property type="entry name" value="Peptidase S8/S53 domain"/>
    <property type="match status" value="1"/>
</dbReference>
<dbReference type="InterPro" id="IPR000209">
    <property type="entry name" value="Peptidase_S8/S53_dom"/>
</dbReference>
<gene>
    <name evidence="8" type="ORF">ACFFGN_02845</name>
</gene>
<feature type="signal peptide" evidence="6">
    <location>
        <begin position="1"/>
        <end position="25"/>
    </location>
</feature>
<dbReference type="SUPFAM" id="SSF52743">
    <property type="entry name" value="Subtilisin-like"/>
    <property type="match status" value="1"/>
</dbReference>
<accession>A0ABV6QEC5</accession>
<proteinExistence type="inferred from homology"/>
<dbReference type="PROSITE" id="PS00137">
    <property type="entry name" value="SUBTILASE_HIS"/>
    <property type="match status" value="1"/>
</dbReference>
<dbReference type="InterPro" id="IPR013783">
    <property type="entry name" value="Ig-like_fold"/>
</dbReference>
<sequence>MARSSRLIAQAMVLAVVAGSTGATASSAAELPTGTAAKAIAPAKQAETPRRGGVVTLITGDKVHLTPKGTGWDVRVDPVRRIGHHSGGHFQQAGPHGVTVIPAAAMPLVRAGVLDRALFDVTGLLRQGLDDARTKEIPLLVQTSNAKAPTPTLGRVVRQLPKAKLTAVAAPKTGASFEKLAVQAAGRTRLAGGLSKIWLNGKARPTLDESAKQVGAPTAWAAGLTGAGVKVAVLDGGYDPGHADLKGVVKAEKDFTGSATGIQDTDGHGTHVASTVAGRGTASSGKYTGVAKGAELLVGRVCDGGWCAFDDIIAGMQWAAESGARVINMSLGGGASDGTDPLSLELNRLTAASGALFVVAAGNDGPSGQVSNPAAADAALAVASVTKQDELSDFSSVGPRIGDFAMKPDVAAPGSGIIAARAKDTLDEFAVDENYAKISGTSMATPHVAGAAAILAGQHPDWKAPQLKAALMASAHPIQATAFQQGAGRIDLARAIKQQVTAEPAGLSFGQYAWPHHNAEPRTKVVTLRNSGAAAVTLNLKLEGPAGLFRADVPTVTIPAGGQVPVRLTVDPAKTGTGNATGRLVATGNGGVSLQVPIGVNKEVESYDLSLKTIDRAGTELPPNSDFAMTVVQNLDDPMIGSELFGSSKIRLPAGRYAVMSYVHTPIAGQVMPSNTAIAEPLVELRANKTVTLDARRGVRTTVAVSADRAKLDVGLTGMLVESGEVSWGFVSSFAEQQFAVPTKGKHPFFAYYSRAQIERRGVDAKVTAPEAFDVPVSWAPDSKQFVGTKTLDAVHVGRARPEDLEGKDLRGKLAVFTLSASDGDVFDQRVTSLAQAGAAATLFYFSDLISLSVEGPEIPTVYTQAPAGAKLAELTGAKVNLTGYPASPYRYELAIPEVGGIPANLTYRPRNRDLAEHSTKYHALLERGGVAYVDYRTSVGRFGLGSNLWSNQIQLPLARKIYYSPGLAWETSVRVAPPEGEEPAHEQGYRATERVYRAGEKVQVDWNRAAFSPGLTTPAYVDRQRAPYLVYRDGDTIDALLPLFSDSDRHSGPTRPEDYSYFDQGTTRLYADGKLVAASNVPGDGVFEVKPGNAKYRLTSEVRRNSPLWPLATRVQAEWTFGSAHTSVAKPLPLLAVGFEPQVDLYNWARGGKRALLPVRVDRQQGTTGGALNLKKVEVSFNDGKTWQAVPIRKTGRTWQAALVHPKTGIVSLRATAADAGGNTVKQTTIRAYRLK</sequence>
<dbReference type="InterPro" id="IPR046450">
    <property type="entry name" value="PA_dom_sf"/>
</dbReference>
<keyword evidence="4 5" id="KW-0720">Serine protease</keyword>
<dbReference type="RefSeq" id="WP_380043673.1">
    <property type="nucleotide sequence ID" value="NZ_JBHLTC010000002.1"/>
</dbReference>
<name>A0ABV6QEC5_9ACTN</name>
<dbReference type="InterPro" id="IPR023828">
    <property type="entry name" value="Peptidase_S8_Ser-AS"/>
</dbReference>
<evidence type="ECO:0000259" key="7">
    <source>
        <dbReference type="Pfam" id="PF00082"/>
    </source>
</evidence>
<reference evidence="8 9" key="1">
    <citation type="submission" date="2024-09" db="EMBL/GenBank/DDBJ databases">
        <authorList>
            <person name="Sun Q."/>
            <person name="Mori K."/>
        </authorList>
    </citation>
    <scope>NUCLEOTIDE SEQUENCE [LARGE SCALE GENOMIC DNA]</scope>
    <source>
        <strain evidence="8 9">CGMCC 1.15906</strain>
    </source>
</reference>
<keyword evidence="3 5" id="KW-0378">Hydrolase</keyword>
<evidence type="ECO:0000256" key="1">
    <source>
        <dbReference type="ARBA" id="ARBA00011073"/>
    </source>
</evidence>
<evidence type="ECO:0000256" key="3">
    <source>
        <dbReference type="ARBA" id="ARBA00022801"/>
    </source>
</evidence>
<dbReference type="EMBL" id="JBHLTC010000002">
    <property type="protein sequence ID" value="MFC0622981.1"/>
    <property type="molecule type" value="Genomic_DNA"/>
</dbReference>
<dbReference type="InterPro" id="IPR022398">
    <property type="entry name" value="Peptidase_S8_His-AS"/>
</dbReference>
<dbReference type="PANTHER" id="PTHR43399">
    <property type="entry name" value="SUBTILISIN-RELATED"/>
    <property type="match status" value="1"/>
</dbReference>
<keyword evidence="9" id="KW-1185">Reference proteome</keyword>
<dbReference type="InterPro" id="IPR015500">
    <property type="entry name" value="Peptidase_S8_subtilisin-rel"/>
</dbReference>
<dbReference type="PANTHER" id="PTHR43399:SF4">
    <property type="entry name" value="CELL WALL-ASSOCIATED PROTEASE"/>
    <property type="match status" value="1"/>
</dbReference>
<dbReference type="PROSITE" id="PS51892">
    <property type="entry name" value="SUBTILASE"/>
    <property type="match status" value="1"/>
</dbReference>
<dbReference type="Pfam" id="PF00082">
    <property type="entry name" value="Peptidase_S8"/>
    <property type="match status" value="1"/>
</dbReference>
<dbReference type="PROSITE" id="PS00138">
    <property type="entry name" value="SUBTILASE_SER"/>
    <property type="match status" value="1"/>
</dbReference>
<feature type="active site" description="Charge relay system" evidence="5">
    <location>
        <position position="235"/>
    </location>
</feature>
<evidence type="ECO:0000256" key="5">
    <source>
        <dbReference type="PROSITE-ProRule" id="PRU01240"/>
    </source>
</evidence>
<evidence type="ECO:0000256" key="6">
    <source>
        <dbReference type="SAM" id="SignalP"/>
    </source>
</evidence>
<feature type="domain" description="Peptidase S8/S53" evidence="7">
    <location>
        <begin position="226"/>
        <end position="488"/>
    </location>
</feature>
<dbReference type="SUPFAM" id="SSF52025">
    <property type="entry name" value="PA domain"/>
    <property type="match status" value="1"/>
</dbReference>
<organism evidence="8 9">
    <name type="scientific">Kribbella deserti</name>
    <dbReference type="NCBI Taxonomy" id="1926257"/>
    <lineage>
        <taxon>Bacteria</taxon>
        <taxon>Bacillati</taxon>
        <taxon>Actinomycetota</taxon>
        <taxon>Actinomycetes</taxon>
        <taxon>Propionibacteriales</taxon>
        <taxon>Kribbellaceae</taxon>
        <taxon>Kribbella</taxon>
    </lineage>
</organism>
<keyword evidence="6" id="KW-0732">Signal</keyword>
<keyword evidence="2 5" id="KW-0645">Protease</keyword>
<dbReference type="PRINTS" id="PR00723">
    <property type="entry name" value="SUBTILISIN"/>
</dbReference>
<dbReference type="InterPro" id="IPR036852">
    <property type="entry name" value="Peptidase_S8/S53_dom_sf"/>
</dbReference>
<feature type="chain" id="PRO_5045769542" evidence="6">
    <location>
        <begin position="26"/>
        <end position="1237"/>
    </location>
</feature>
<evidence type="ECO:0000256" key="4">
    <source>
        <dbReference type="ARBA" id="ARBA00022825"/>
    </source>
</evidence>
<feature type="active site" description="Charge relay system" evidence="5">
    <location>
        <position position="268"/>
    </location>
</feature>
<evidence type="ECO:0000256" key="2">
    <source>
        <dbReference type="ARBA" id="ARBA00022670"/>
    </source>
</evidence>
<feature type="active site" description="Charge relay system" evidence="5">
    <location>
        <position position="442"/>
    </location>
</feature>
<protein>
    <submittedName>
        <fullName evidence="8">S8 family serine peptidase</fullName>
    </submittedName>
</protein>
<dbReference type="Gene3D" id="2.60.40.10">
    <property type="entry name" value="Immunoglobulins"/>
    <property type="match status" value="1"/>
</dbReference>
<dbReference type="InterPro" id="IPR051048">
    <property type="entry name" value="Peptidase_S8/S53_subtilisin"/>
</dbReference>
<comment type="caution">
    <text evidence="8">The sequence shown here is derived from an EMBL/GenBank/DDBJ whole genome shotgun (WGS) entry which is preliminary data.</text>
</comment>
<dbReference type="Proteomes" id="UP001589890">
    <property type="component" value="Unassembled WGS sequence"/>
</dbReference>
<comment type="similarity">
    <text evidence="1 5">Belongs to the peptidase S8 family.</text>
</comment>
<dbReference type="Gene3D" id="3.50.30.30">
    <property type="match status" value="1"/>
</dbReference>
<evidence type="ECO:0000313" key="8">
    <source>
        <dbReference type="EMBL" id="MFC0622981.1"/>
    </source>
</evidence>